<dbReference type="AlphaFoldDB" id="A0A7W8LRR4"/>
<sequence>MTAPPTASAPPPAASGREELRDVPGLEPHRGPGPTLILRWNTLAVTERVDLVLHFHGFSGRGAAMDLVRDKEGASGLDWQAPARGPGRAPGRTRPTLALLPRGRFYGGRSGTGYDFPALTRPGGARELLRWSLERFAARVGVPALTPGRLLLTAHSGGGAALWSVLDALDPHEVHVFDALYQSPAPLLRWARRRLARDAAAAAGLEAGPLGTYMREQGGALRVLYTPGGGTAGHSLEARRQLDQAFSALPGAPASASALRRWYAVERTPVPHGEVPRRFGWRLLADAGAALPDFAPTGAPGGPGPVPPGPPGARPTLRAGSRGAAVGEAQRLLNAAHAHELAAGRPGLPGAPLAEDGVFGRGTGAAALAFQRLAFPGEPRQHDGVIGPDTWARLSGWGTGRADHAGGGEAPAASAAHMHHGPP</sequence>
<dbReference type="EMBL" id="JACHFN010000017">
    <property type="protein sequence ID" value="MBB5235897.1"/>
    <property type="molecule type" value="Genomic_DNA"/>
</dbReference>
<feature type="compositionally biased region" description="Pro residues" evidence="1">
    <location>
        <begin position="302"/>
        <end position="313"/>
    </location>
</feature>
<name>A0A7W8LRR4_9DEIO</name>
<reference evidence="2 3" key="1">
    <citation type="submission" date="2020-08" db="EMBL/GenBank/DDBJ databases">
        <title>Genomic Encyclopedia of Type Strains, Phase IV (KMG-IV): sequencing the most valuable type-strain genomes for metagenomic binning, comparative biology and taxonomic classification.</title>
        <authorList>
            <person name="Goeker M."/>
        </authorList>
    </citation>
    <scope>NUCLEOTIDE SEQUENCE [LARGE SCALE GENOMIC DNA]</scope>
    <source>
        <strain evidence="2 3">DSM 101791</strain>
    </source>
</reference>
<dbReference type="Gene3D" id="1.10.101.10">
    <property type="entry name" value="PGBD-like superfamily/PGBD"/>
    <property type="match status" value="1"/>
</dbReference>
<organism evidence="2 3">
    <name type="scientific">Deinococcus budaensis</name>
    <dbReference type="NCBI Taxonomy" id="1665626"/>
    <lineage>
        <taxon>Bacteria</taxon>
        <taxon>Thermotogati</taxon>
        <taxon>Deinococcota</taxon>
        <taxon>Deinococci</taxon>
        <taxon>Deinococcales</taxon>
        <taxon>Deinococcaceae</taxon>
        <taxon>Deinococcus</taxon>
    </lineage>
</organism>
<feature type="region of interest" description="Disordered" evidence="1">
    <location>
        <begin position="400"/>
        <end position="423"/>
    </location>
</feature>
<feature type="region of interest" description="Disordered" evidence="1">
    <location>
        <begin position="295"/>
        <end position="325"/>
    </location>
</feature>
<dbReference type="Proteomes" id="UP000525389">
    <property type="component" value="Unassembled WGS sequence"/>
</dbReference>
<evidence type="ECO:0000313" key="3">
    <source>
        <dbReference type="Proteomes" id="UP000525389"/>
    </source>
</evidence>
<evidence type="ECO:0008006" key="4">
    <source>
        <dbReference type="Google" id="ProtNLM"/>
    </source>
</evidence>
<evidence type="ECO:0000313" key="2">
    <source>
        <dbReference type="EMBL" id="MBB5235897.1"/>
    </source>
</evidence>
<feature type="compositionally biased region" description="Basic and acidic residues" evidence="1">
    <location>
        <begin position="16"/>
        <end position="30"/>
    </location>
</feature>
<dbReference type="InterPro" id="IPR036366">
    <property type="entry name" value="PGBDSf"/>
</dbReference>
<feature type="region of interest" description="Disordered" evidence="1">
    <location>
        <begin position="1"/>
        <end position="34"/>
    </location>
</feature>
<keyword evidence="3" id="KW-1185">Reference proteome</keyword>
<dbReference type="InterPro" id="IPR036365">
    <property type="entry name" value="PGBD-like_sf"/>
</dbReference>
<comment type="caution">
    <text evidence="2">The sequence shown here is derived from an EMBL/GenBank/DDBJ whole genome shotgun (WGS) entry which is preliminary data.</text>
</comment>
<gene>
    <name evidence="2" type="ORF">HNQ09_003361</name>
</gene>
<proteinExistence type="predicted"/>
<dbReference type="RefSeq" id="WP_184031504.1">
    <property type="nucleotide sequence ID" value="NZ_JACHFN010000017.1"/>
</dbReference>
<dbReference type="SUPFAM" id="SSF47090">
    <property type="entry name" value="PGBD-like"/>
    <property type="match status" value="1"/>
</dbReference>
<accession>A0A7W8LRR4</accession>
<evidence type="ECO:0000256" key="1">
    <source>
        <dbReference type="SAM" id="MobiDB-lite"/>
    </source>
</evidence>
<protein>
    <recommendedName>
        <fullName evidence="4">Peptidoglycan binding-like domain-containing protein</fullName>
    </recommendedName>
</protein>